<evidence type="ECO:0000313" key="13">
    <source>
        <dbReference type="Proteomes" id="UP000225277"/>
    </source>
</evidence>
<evidence type="ECO:0000313" key="12">
    <source>
        <dbReference type="EMBL" id="CZT17290.1"/>
    </source>
</evidence>
<evidence type="ECO:0000256" key="5">
    <source>
        <dbReference type="ARBA" id="ARBA00023015"/>
    </source>
</evidence>
<dbReference type="PANTHER" id="PTHR21428">
    <property type="entry name" value="MEDIATOR OF RNA POLYMERASE II TRANSCRIPTION SUBUNIT 7"/>
    <property type="match status" value="1"/>
</dbReference>
<keyword evidence="5 10" id="KW-0805">Transcription regulation</keyword>
<comment type="function">
    <text evidence="9">Component of the Mediator complex, a coactivator involved in the regulated transcription of nearly all RNA polymerase II-dependent genes. Mediator functions as a bridge to convey information from gene-specific regulatory proteins to the basal RNA polymerase II transcription machinery. Mediator is recruited to promoters by direct interactions with regulatory proteins and serves as a scaffold for the assembly of a functional preinitiation complex with RNA polymerase II and the general transcription factors.</text>
</comment>
<dbReference type="PANTHER" id="PTHR21428:SF11">
    <property type="entry name" value="MEDIATOR OF RNA POLYMERASE II TRANSCRIPTION SUBUNIT 7"/>
    <property type="match status" value="1"/>
</dbReference>
<organism evidence="12 13">
    <name type="scientific">Ramularia collo-cygni</name>
    <dbReference type="NCBI Taxonomy" id="112498"/>
    <lineage>
        <taxon>Eukaryota</taxon>
        <taxon>Fungi</taxon>
        <taxon>Dikarya</taxon>
        <taxon>Ascomycota</taxon>
        <taxon>Pezizomycotina</taxon>
        <taxon>Dothideomycetes</taxon>
        <taxon>Dothideomycetidae</taxon>
        <taxon>Mycosphaerellales</taxon>
        <taxon>Mycosphaerellaceae</taxon>
        <taxon>Ramularia</taxon>
    </lineage>
</organism>
<dbReference type="InterPro" id="IPR037212">
    <property type="entry name" value="Med7/Med21-like"/>
</dbReference>
<keyword evidence="11" id="KW-0175">Coiled coil</keyword>
<dbReference type="Gene3D" id="6.10.140.1520">
    <property type="match status" value="2"/>
</dbReference>
<protein>
    <recommendedName>
        <fullName evidence="4 10">Mediator of RNA polymerase II transcription subunit 7</fullName>
    </recommendedName>
</protein>
<gene>
    <name evidence="12" type="ORF">RCC_03124</name>
</gene>
<name>A0A2D3UW30_9PEZI</name>
<keyword evidence="7 10" id="KW-0804">Transcription</keyword>
<evidence type="ECO:0000256" key="9">
    <source>
        <dbReference type="ARBA" id="ARBA00025687"/>
    </source>
</evidence>
<dbReference type="EMBL" id="FJUY01000003">
    <property type="protein sequence ID" value="CZT17290.1"/>
    <property type="molecule type" value="Genomic_DNA"/>
</dbReference>
<keyword evidence="13" id="KW-1185">Reference proteome</keyword>
<comment type="subcellular location">
    <subcellularLocation>
        <location evidence="1 10">Nucleus</location>
    </subcellularLocation>
</comment>
<evidence type="ECO:0000256" key="2">
    <source>
        <dbReference type="ARBA" id="ARBA00009994"/>
    </source>
</evidence>
<comment type="subunit">
    <text evidence="3 10">Component of the Mediator complex.</text>
</comment>
<evidence type="ECO:0000256" key="1">
    <source>
        <dbReference type="ARBA" id="ARBA00004123"/>
    </source>
</evidence>
<dbReference type="InterPro" id="IPR009244">
    <property type="entry name" value="Mediatior_Med7"/>
</dbReference>
<evidence type="ECO:0000256" key="6">
    <source>
        <dbReference type="ARBA" id="ARBA00023159"/>
    </source>
</evidence>
<dbReference type="AlphaFoldDB" id="A0A2D3UW30"/>
<sequence length="227" mass="25548">MGEPQVMAAPFPTPPPFWKHFTKQNVARAKQLRDGETIDSELQYLIPPEPPSDGKYHSFGVPINLHEEPATLESAGIDQLYPTHPDVRLNPQPHLISLARSLLTTFLSLTGTLSQNPELYEETVTDLQTITYNMHDLINQYRPHQARESLILIMEERVERMKAENQAIDESKEKLAKLLQGIQEGALAQSVTESSSAAEKTIAEDVATQKRRARQQAAWVALEREMG</sequence>
<dbReference type="GeneID" id="35598331"/>
<proteinExistence type="inferred from homology"/>
<dbReference type="GO" id="GO:0016592">
    <property type="term" value="C:mediator complex"/>
    <property type="evidence" value="ECO:0007669"/>
    <property type="project" value="InterPro"/>
</dbReference>
<feature type="coiled-coil region" evidence="11">
    <location>
        <begin position="151"/>
        <end position="181"/>
    </location>
</feature>
<accession>A0A2D3UW30</accession>
<dbReference type="GO" id="GO:0006357">
    <property type="term" value="P:regulation of transcription by RNA polymerase II"/>
    <property type="evidence" value="ECO:0007669"/>
    <property type="project" value="InterPro"/>
</dbReference>
<reference evidence="12 13" key="1">
    <citation type="submission" date="2016-03" db="EMBL/GenBank/DDBJ databases">
        <authorList>
            <person name="Ploux O."/>
        </authorList>
    </citation>
    <scope>NUCLEOTIDE SEQUENCE [LARGE SCALE GENOMIC DNA]</scope>
    <source>
        <strain evidence="12 13">URUG2</strain>
    </source>
</reference>
<comment type="similarity">
    <text evidence="2 10">Belongs to the Mediator complex subunit 7 family.</text>
</comment>
<dbReference type="Pfam" id="PF05983">
    <property type="entry name" value="Med7"/>
    <property type="match status" value="1"/>
</dbReference>
<dbReference type="GO" id="GO:0003712">
    <property type="term" value="F:transcription coregulator activity"/>
    <property type="evidence" value="ECO:0007669"/>
    <property type="project" value="InterPro"/>
</dbReference>
<evidence type="ECO:0000256" key="10">
    <source>
        <dbReference type="RuleBase" id="RU364060"/>
    </source>
</evidence>
<dbReference type="OrthoDB" id="10253553at2759"/>
<dbReference type="Gene3D" id="6.10.140.200">
    <property type="match status" value="1"/>
</dbReference>
<evidence type="ECO:0000256" key="7">
    <source>
        <dbReference type="ARBA" id="ARBA00023163"/>
    </source>
</evidence>
<evidence type="ECO:0000256" key="3">
    <source>
        <dbReference type="ARBA" id="ARBA00011837"/>
    </source>
</evidence>
<dbReference type="GO" id="GO:0070847">
    <property type="term" value="C:core mediator complex"/>
    <property type="evidence" value="ECO:0007669"/>
    <property type="project" value="TreeGrafter"/>
</dbReference>
<dbReference type="RefSeq" id="XP_023624183.1">
    <property type="nucleotide sequence ID" value="XM_023768415.1"/>
</dbReference>
<keyword evidence="8 10" id="KW-0539">Nucleus</keyword>
<evidence type="ECO:0000256" key="11">
    <source>
        <dbReference type="SAM" id="Coils"/>
    </source>
</evidence>
<dbReference type="InterPro" id="IPR044888">
    <property type="entry name" value="Mediatior_Med7_sf"/>
</dbReference>
<evidence type="ECO:0000256" key="4">
    <source>
        <dbReference type="ARBA" id="ARBA00020631"/>
    </source>
</evidence>
<dbReference type="SUPFAM" id="SSF140718">
    <property type="entry name" value="Mediator hinge subcomplex-like"/>
    <property type="match status" value="1"/>
</dbReference>
<keyword evidence="6 10" id="KW-0010">Activator</keyword>
<evidence type="ECO:0000256" key="8">
    <source>
        <dbReference type="ARBA" id="ARBA00023242"/>
    </source>
</evidence>
<dbReference type="Proteomes" id="UP000225277">
    <property type="component" value="Unassembled WGS sequence"/>
</dbReference>
<dbReference type="STRING" id="112498.A0A2D3UW30"/>